<organism evidence="2 3">
    <name type="scientific">Periweissella cryptocerci</name>
    <dbReference type="NCBI Taxonomy" id="2506420"/>
    <lineage>
        <taxon>Bacteria</taxon>
        <taxon>Bacillati</taxon>
        <taxon>Bacillota</taxon>
        <taxon>Bacilli</taxon>
        <taxon>Lactobacillales</taxon>
        <taxon>Lactobacillaceae</taxon>
        <taxon>Periweissella</taxon>
    </lineage>
</organism>
<evidence type="ECO:0000313" key="3">
    <source>
        <dbReference type="Proteomes" id="UP000292886"/>
    </source>
</evidence>
<gene>
    <name evidence="2" type="ORF">EQG49_00465</name>
</gene>
<name>A0A4P6YQY4_9LACO</name>
<protein>
    <submittedName>
        <fullName evidence="2">Uncharacterized protein</fullName>
    </submittedName>
</protein>
<reference evidence="3" key="1">
    <citation type="submission" date="2019-03" db="EMBL/GenBank/DDBJ databases">
        <title>Weissella sp. 26KH-42 Genome sequencing.</title>
        <authorList>
            <person name="Heo J."/>
            <person name="Kim S.-J."/>
            <person name="Kim J.-S."/>
            <person name="Hong S.-B."/>
            <person name="Kwon S.-W."/>
        </authorList>
    </citation>
    <scope>NUCLEOTIDE SEQUENCE [LARGE SCALE GENOMIC DNA]</scope>
    <source>
        <strain evidence="3">26KH-42</strain>
    </source>
</reference>
<evidence type="ECO:0000256" key="1">
    <source>
        <dbReference type="SAM" id="SignalP"/>
    </source>
</evidence>
<dbReference type="EMBL" id="CP037940">
    <property type="protein sequence ID" value="QBO35027.1"/>
    <property type="molecule type" value="Genomic_DNA"/>
</dbReference>
<feature type="signal peptide" evidence="1">
    <location>
        <begin position="1"/>
        <end position="24"/>
    </location>
</feature>
<dbReference type="KEGG" id="wei:EQG49_00465"/>
<keyword evidence="3" id="KW-1185">Reference proteome</keyword>
<feature type="chain" id="PRO_5038852096" evidence="1">
    <location>
        <begin position="25"/>
        <end position="173"/>
    </location>
</feature>
<dbReference type="Proteomes" id="UP000292886">
    <property type="component" value="Chromosome"/>
</dbReference>
<dbReference type="AlphaFoldDB" id="A0A4P6YQY4"/>
<dbReference type="RefSeq" id="WP_133362107.1">
    <property type="nucleotide sequence ID" value="NZ_CP037940.1"/>
</dbReference>
<sequence>MTMRRKSCQVFLISMLALSLVGCAAKSPTTKVPNDTRIATEDTQTSLEQSIKQQINSSLTHLSLDEMTEAISLSGNLTKAPYHLAIEVPMSQKMISSPENKPLQLSLISAVVHGLTKVAAVQQLTDVKITISDKSPATIYNFTGAEIIRAKNAPFGPESMDFLAKKTWERPAK</sequence>
<keyword evidence="1" id="KW-0732">Signal</keyword>
<proteinExistence type="predicted"/>
<dbReference type="PROSITE" id="PS51257">
    <property type="entry name" value="PROKAR_LIPOPROTEIN"/>
    <property type="match status" value="1"/>
</dbReference>
<evidence type="ECO:0000313" key="2">
    <source>
        <dbReference type="EMBL" id="QBO35027.1"/>
    </source>
</evidence>
<accession>A0A4P6YQY4</accession>